<keyword evidence="6" id="KW-1133">Transmembrane helix</keyword>
<comment type="subcellular location">
    <subcellularLocation>
        <location evidence="1">Membrane</location>
    </subcellularLocation>
</comment>
<dbReference type="GO" id="GO:0004888">
    <property type="term" value="F:transmembrane signaling receptor activity"/>
    <property type="evidence" value="ECO:0007669"/>
    <property type="project" value="InterPro"/>
</dbReference>
<dbReference type="STRING" id="1208321.D104_13335"/>
<dbReference type="eggNOG" id="COG0840">
    <property type="taxonomic scope" value="Bacteria"/>
</dbReference>
<dbReference type="InterPro" id="IPR004090">
    <property type="entry name" value="Chemotax_Me-accpt_rcpt"/>
</dbReference>
<sequence length="658" mass="71912">MSLSVIQRILFGFGVLLLLLVMIAASGFVGINKIEDRLNVVTGRVATISSTSNALKDDLSLSNAAVLQYLLSKTPDSLETLSEAFSLHKQEFIDVSEQLSGQLEGLPAMEQALRDINAEVENFFGYTDVAFSNHKKMLELQAVVPDEKLDLKDAINFASEDLDMLQTDGDTSEIKFAASYMHSQIQSLQVSVNDYFDVRGLDRMQEFRDEMATIISSLKDKQSYVKDDNINDLVNEVELGVSSEEGVVAKQYENTRLSQESEVLAKQLSDSMEAVNASVEQLLSETEKMSREAKSEASAAASLSTLIIEIVLVVSIVIAVLVALWVSRSIRLPLKEVMNVLGKIADGDFTQRSAVKTKDEFGELSGWVNGLVAKLQNVMADIDKVSNDVAESAASNVRLAAESKRLMGAQNDRTTEVASSMTEMVAAVDQVAKSSEVILHQIQSVDQRANQNRSLMDSNIKQIERLLSKIEESTTVVNQLDEHSKNIDRILDVIQEIAEQTNLLALNAAIEAARAGEQGRGFSVVADEVRTLATRTHSSTEEIQQVIIQLQQGVTKTVDSMAESRKSANTSAEEARTVGLSLAELQSSMEEIRDLSTQIAAAAEEQSAVSLEIKQNVLEISAMSEEAALGSDQSEKDSEGLSKLASHQKHLLSQFKIV</sequence>
<feature type="domain" description="HAMP" evidence="8">
    <location>
        <begin position="328"/>
        <end position="380"/>
    </location>
</feature>
<dbReference type="GO" id="GO:0006935">
    <property type="term" value="P:chemotaxis"/>
    <property type="evidence" value="ECO:0007669"/>
    <property type="project" value="InterPro"/>
</dbReference>
<dbReference type="Proteomes" id="UP000018857">
    <property type="component" value="Unassembled WGS sequence"/>
</dbReference>
<comment type="caution">
    <text evidence="9">The sequence shown here is derived from an EMBL/GenBank/DDBJ whole genome shotgun (WGS) entry which is preliminary data.</text>
</comment>
<dbReference type="PANTHER" id="PTHR32089:SF112">
    <property type="entry name" value="LYSOZYME-LIKE PROTEIN-RELATED"/>
    <property type="match status" value="1"/>
</dbReference>
<evidence type="ECO:0000256" key="2">
    <source>
        <dbReference type="ARBA" id="ARBA00023224"/>
    </source>
</evidence>
<gene>
    <name evidence="9" type="ORF">D104_13335</name>
</gene>
<dbReference type="Gene3D" id="6.10.340.10">
    <property type="match status" value="1"/>
</dbReference>
<dbReference type="RefSeq" id="WP_024024724.1">
    <property type="nucleotide sequence ID" value="NZ_AYOZ01000034.1"/>
</dbReference>
<dbReference type="OrthoDB" id="5693655at2"/>
<evidence type="ECO:0000313" key="10">
    <source>
        <dbReference type="Proteomes" id="UP000018857"/>
    </source>
</evidence>
<evidence type="ECO:0000259" key="7">
    <source>
        <dbReference type="PROSITE" id="PS50111"/>
    </source>
</evidence>
<evidence type="ECO:0000313" key="9">
    <source>
        <dbReference type="EMBL" id="ETI59302.1"/>
    </source>
</evidence>
<dbReference type="SMART" id="SM00304">
    <property type="entry name" value="HAMP"/>
    <property type="match status" value="1"/>
</dbReference>
<dbReference type="Gene3D" id="1.10.287.950">
    <property type="entry name" value="Methyl-accepting chemotaxis protein"/>
    <property type="match status" value="1"/>
</dbReference>
<dbReference type="PROSITE" id="PS50111">
    <property type="entry name" value="CHEMOTAXIS_TRANSDUC_2"/>
    <property type="match status" value="1"/>
</dbReference>
<reference evidence="9 10" key="1">
    <citation type="journal article" date="2014" name="Genome Announc.">
        <title>Draft Genome Sequence of Marinomonas sp. Strain D104, a Polycyclic Aromatic Hydrocarbon-Degrading Bacterium from the Deep-Sea Sediment of the Arctic Ocean.</title>
        <authorList>
            <person name="Dong C."/>
            <person name="Bai X."/>
            <person name="Lai Q."/>
            <person name="Xie Y."/>
            <person name="Chen X."/>
            <person name="Shao Z."/>
        </authorList>
    </citation>
    <scope>NUCLEOTIDE SEQUENCE [LARGE SCALE GENOMIC DNA]</scope>
    <source>
        <strain evidence="9 10">D104</strain>
    </source>
</reference>
<evidence type="ECO:0000256" key="3">
    <source>
        <dbReference type="ARBA" id="ARBA00029447"/>
    </source>
</evidence>
<dbReference type="SUPFAM" id="SSF58104">
    <property type="entry name" value="Methyl-accepting chemotaxis protein (MCP) signaling domain"/>
    <property type="match status" value="1"/>
</dbReference>
<dbReference type="PATRIC" id="fig|1208321.3.peg.2655"/>
<accession>W1RR19</accession>
<protein>
    <submittedName>
        <fullName evidence="9">Methyl-accepting chemotaxis protein</fullName>
    </submittedName>
</protein>
<evidence type="ECO:0000256" key="5">
    <source>
        <dbReference type="SAM" id="Coils"/>
    </source>
</evidence>
<keyword evidence="10" id="KW-1185">Reference proteome</keyword>
<dbReference type="SMART" id="SM00283">
    <property type="entry name" value="MA"/>
    <property type="match status" value="1"/>
</dbReference>
<name>W1RR19_9GAMM</name>
<dbReference type="PANTHER" id="PTHR32089">
    <property type="entry name" value="METHYL-ACCEPTING CHEMOTAXIS PROTEIN MCPB"/>
    <property type="match status" value="1"/>
</dbReference>
<dbReference type="InterPro" id="IPR004089">
    <property type="entry name" value="MCPsignal_dom"/>
</dbReference>
<keyword evidence="5" id="KW-0175">Coiled coil</keyword>
<dbReference type="EMBL" id="AYOZ01000034">
    <property type="protein sequence ID" value="ETI59302.1"/>
    <property type="molecule type" value="Genomic_DNA"/>
</dbReference>
<organism evidence="9 10">
    <name type="scientific">Marinomonas profundimaris</name>
    <dbReference type="NCBI Taxonomy" id="1208321"/>
    <lineage>
        <taxon>Bacteria</taxon>
        <taxon>Pseudomonadati</taxon>
        <taxon>Pseudomonadota</taxon>
        <taxon>Gammaproteobacteria</taxon>
        <taxon>Oceanospirillales</taxon>
        <taxon>Oceanospirillaceae</taxon>
        <taxon>Marinomonas</taxon>
    </lineage>
</organism>
<feature type="transmembrane region" description="Helical" evidence="6">
    <location>
        <begin position="299"/>
        <end position="326"/>
    </location>
</feature>
<comment type="similarity">
    <text evidence="3">Belongs to the methyl-accepting chemotaxis (MCP) protein family.</text>
</comment>
<dbReference type="GO" id="GO:0016020">
    <property type="term" value="C:membrane"/>
    <property type="evidence" value="ECO:0007669"/>
    <property type="project" value="UniProtKB-SubCell"/>
</dbReference>
<dbReference type="PRINTS" id="PR00260">
    <property type="entry name" value="CHEMTRNSDUCR"/>
</dbReference>
<proteinExistence type="inferred from homology"/>
<dbReference type="GO" id="GO:0007165">
    <property type="term" value="P:signal transduction"/>
    <property type="evidence" value="ECO:0007669"/>
    <property type="project" value="UniProtKB-KW"/>
</dbReference>
<dbReference type="CDD" id="cd06225">
    <property type="entry name" value="HAMP"/>
    <property type="match status" value="1"/>
</dbReference>
<evidence type="ECO:0000256" key="4">
    <source>
        <dbReference type="PROSITE-ProRule" id="PRU00284"/>
    </source>
</evidence>
<evidence type="ECO:0000256" key="6">
    <source>
        <dbReference type="SAM" id="Phobius"/>
    </source>
</evidence>
<evidence type="ECO:0000259" key="8">
    <source>
        <dbReference type="PROSITE" id="PS50885"/>
    </source>
</evidence>
<dbReference type="PROSITE" id="PS50885">
    <property type="entry name" value="HAMP"/>
    <property type="match status" value="1"/>
</dbReference>
<dbReference type="Pfam" id="PF00672">
    <property type="entry name" value="HAMP"/>
    <property type="match status" value="1"/>
</dbReference>
<evidence type="ECO:0000256" key="1">
    <source>
        <dbReference type="ARBA" id="ARBA00004370"/>
    </source>
</evidence>
<keyword evidence="2 4" id="KW-0807">Transducer</keyword>
<keyword evidence="6" id="KW-0812">Transmembrane</keyword>
<keyword evidence="6" id="KW-0472">Membrane</keyword>
<dbReference type="AlphaFoldDB" id="W1RR19"/>
<feature type="domain" description="Methyl-accepting transducer" evidence="7">
    <location>
        <begin position="385"/>
        <end position="621"/>
    </location>
</feature>
<dbReference type="FunFam" id="1.10.287.950:FF:000001">
    <property type="entry name" value="Methyl-accepting chemotaxis sensory transducer"/>
    <property type="match status" value="1"/>
</dbReference>
<dbReference type="InterPro" id="IPR003660">
    <property type="entry name" value="HAMP_dom"/>
</dbReference>
<dbReference type="Pfam" id="PF00015">
    <property type="entry name" value="MCPsignal"/>
    <property type="match status" value="1"/>
</dbReference>
<feature type="coiled-coil region" evidence="5">
    <location>
        <begin position="265"/>
        <end position="296"/>
    </location>
</feature>